<dbReference type="EMBL" id="JACGXA010000001">
    <property type="protein sequence ID" value="MBA8805536.1"/>
    <property type="molecule type" value="Genomic_DNA"/>
</dbReference>
<dbReference type="Proteomes" id="UP000580910">
    <property type="component" value="Unassembled WGS sequence"/>
</dbReference>
<gene>
    <name evidence="1" type="ORF">FB382_003827</name>
</gene>
<evidence type="ECO:0000313" key="2">
    <source>
        <dbReference type="Proteomes" id="UP000580910"/>
    </source>
</evidence>
<dbReference type="RefSeq" id="WP_182541254.1">
    <property type="nucleotide sequence ID" value="NZ_JACGXA010000001.1"/>
</dbReference>
<keyword evidence="2" id="KW-1185">Reference proteome</keyword>
<proteinExistence type="predicted"/>
<name>A0A7W3J3C5_9ACTN</name>
<dbReference type="AlphaFoldDB" id="A0A7W3J3C5"/>
<accession>A0A7W3J3C5</accession>
<evidence type="ECO:0000313" key="1">
    <source>
        <dbReference type="EMBL" id="MBA8805536.1"/>
    </source>
</evidence>
<protein>
    <submittedName>
        <fullName evidence="1">Uncharacterized protein</fullName>
    </submittedName>
</protein>
<comment type="caution">
    <text evidence="1">The sequence shown here is derived from an EMBL/GenBank/DDBJ whole genome shotgun (WGS) entry which is preliminary data.</text>
</comment>
<sequence length="382" mass="41369">MSLGAAHEDTPGVRRAWAWVTHLRAGGTTAWRDWAVEGEARGRILPGAQQLELLRRLNEAGRPSADLTARVLDASAPGRGRPDLELVGVIDHAAFGPPPVDPADLPDDELIRVATSVLADDVVAAGLPRARPRRTLQRPWRTRYRLVGDPWVADPVRAELIRRGRPPGGRGCVVLVVGRSVDRMVVDAWTHRSLTEGGPDWGDWLDSVTHQPGLPPRVDVLAHARRWSDRIGTPRVQVVLDPALLPGLTGTRKPLPAPLELSADATDLARRTAAVLGLLVVPSRRAALLRDTLRPRLAADDGPPLVVPPEHAEWLRRRATRMRAQLLRAGYAVHGDPDALLPRDRPGVTAPADAGVLALALRLLLEGDRDGRGPQRDGGETA</sequence>
<organism evidence="1 2">
    <name type="scientific">Nocardioides ginsengisegetis</name>
    <dbReference type="NCBI Taxonomy" id="661491"/>
    <lineage>
        <taxon>Bacteria</taxon>
        <taxon>Bacillati</taxon>
        <taxon>Actinomycetota</taxon>
        <taxon>Actinomycetes</taxon>
        <taxon>Propionibacteriales</taxon>
        <taxon>Nocardioidaceae</taxon>
        <taxon>Nocardioides</taxon>
    </lineage>
</organism>
<reference evidence="1 2" key="1">
    <citation type="submission" date="2020-07" db="EMBL/GenBank/DDBJ databases">
        <title>Sequencing the genomes of 1000 actinobacteria strains.</title>
        <authorList>
            <person name="Klenk H.-P."/>
        </authorList>
    </citation>
    <scope>NUCLEOTIDE SEQUENCE [LARGE SCALE GENOMIC DNA]</scope>
    <source>
        <strain evidence="1 2">DSM 21349</strain>
    </source>
</reference>